<feature type="repeat" description="Filamin" evidence="3">
    <location>
        <begin position="1193"/>
        <end position="1287"/>
    </location>
</feature>
<feature type="repeat" description="Filamin" evidence="3">
    <location>
        <begin position="1763"/>
        <end position="1859"/>
    </location>
</feature>
<accession>A0A7R8X067</accession>
<sequence length="1909" mass="205608">MHRLLTDPSGLLLPFRVTEAESGISISYTPREVGEHLIHVDIAGQKFKGSPFHAYAYDTRKLKVGRIPAGVIGEPVEFIIDGEAAGAGNLEILVNGGHVTSYVTPLGGQKFQASFIPHTRGTHSLDIHFNKEPLPGPSKRPVSFRLLELGVGDLRLEFTTQEVGNYFVEVSVGNQKIPGTPWVAKAYDASLIRVSDVPNGVVGQPCQFKVDASQAGEGQLEISICEGEVPNHVQVLGGGRCLVSFTPERPMQHSIDIKFNGDTVPGCPLVCQVTDTSRVSVNLRHLELIPVNETAHFTIHVDGTTSAELAVSVRAPSMSTLPVKVTGNTRTGFKAEFVPKEVGAHTVLVEYNGSAVGGTPFTSKVYDSKRVYVSPMPRGAIGKALQFTVDAGQAGEGNLEITISAKGRNIPTQVHPQGNARFVVSFVPLEATDHTINISFNKEPVPGSPFIAHVSSDPNRLLVSGQSLASSPVGKPAYFTISNVTGTVEDVEVNVEGPSGSSVPAQLTDLGDRVVQAEFTPRVAGEHRIHVLYGGEAIPGSPFSSKVYDVSQIKVRENPRGVVGRPVTFIVETSQAGPGNLEVTVNAGQVPTSAQSQGHHTYAISFTPKEPRPHVVQLKFNGEDVPGSPFTCHVADASRVTASGDGLEKVPVDHPAVFYIHSEEQDNAELAVRILNPARQPIQHSLTSIGEGRYTIEYLPTDVGDHTVEVRYAELPIPGSPFLVKAYDSRNIRVTDITTGVVGKPVYFSIDASQAGAGNLEIIVSVSGRNVPNYVQSEGNAKFKVNFKPQEPATHIISVRFNGEPVPGSPFGCRVTDSSLVMVSGDALKMAAVNRLATFSIDPRNCDITGCSIKVLSPLGTNIPVDLKHNPDGVIEAQFLPTEVGPHTISLILDDEHIGGSPFTCNVYAVENIRVSGLENTKVGRPVTFTVDASQAGEGTLELVVMTAKASVRAEVTARSRGLYDVTFTPLEAIPHFVNITFNEEDVPGSPFKCDVRELDAREMKHLKRSESKLVSLTGDGLKEAVVGSPATFDLDPKSWDASDLDVIVTSPDESRVPCRILRLRSGLLRAEYRPQVVGLHRVEVEHKGKPASKQPFLVEVAEPSKVLVTGFEEKKAVVGKDFSFKVDASKAGRGTVWVRIRAASEEVKYTLKDLGWGLYDVLFTPVIDVPHRISLKYNGVPIAGSPYELVVKNPYSGKLITASGLGLHQSRVGKPATFVIETLGRKPEDFDVVVSGPGSSAIPVKCYQQKDGNLLAEFSPYSPGAHKVEVYHSGTPIHGSPFRCQVYDASKVRIEEPKSSSFYVNDRVAFKVDHKKAGEAELSVTVSSPVGRNLPLEVKPVGETRAELVEFRPPCPGKYKLAIWYGDEEVPGSPVVVICEEEGGARAYGEGLSRGRVGTPATFHIQAQGLGEPHVQVDGPDSVAKSSITAEDEDGLYAVSYIPQEVGIFDVTVMWNGKELPGSPFHPKVVEPRKVRVIGGWESLVDDSGRLELFLGQEKKISFDVSDAGPGKLRCEIKSPKETVEGVVEQTSPSRHRLVFTPMETGENQIYLYWMGYPLPKSPLVGIVEALTPGVGDHSKITLKGHGLAMARCNEEAEFLIDGSSANTSGVPEVTLSGIKSDIRVKLEPQGNNVFRAVYVPTSPGAYLLNVTWAGRQVKGCPLKVTVASSTDASKVLVTGEGLRGGVVGKDIRSFIDTRRAGPGELTAHCAGPSKVAFCELYDHGDGTFTLNVKPAEQGRHMLTIKYGGEHVPGSPFPLRISGAPDASKVRVYGPGIEPGVLATFQSRFLCDTRGAGAGQLTVRIRGPKGAFRVEMQRESQKDRTILCRYNPTEPGDYRVEVKWSGEHVPGSPFMVMIFDTQEELQNYLQERTHSPGAGAGASVDAYGSVYGHMSLGHMSWRGSQPHL</sequence>
<gene>
    <name evidence="4" type="ORF">DSTB1V02_LOCUS309</name>
</gene>
<feature type="repeat" description="Filamin" evidence="3">
    <location>
        <begin position="1386"/>
        <end position="1470"/>
    </location>
</feature>
<feature type="repeat" description="Filamin" evidence="3">
    <location>
        <begin position="1007"/>
        <end position="1101"/>
    </location>
</feature>
<evidence type="ECO:0000313" key="5">
    <source>
        <dbReference type="Proteomes" id="UP000677054"/>
    </source>
</evidence>
<feature type="repeat" description="Filamin" evidence="3">
    <location>
        <begin position="737"/>
        <end position="815"/>
    </location>
</feature>
<feature type="repeat" description="Filamin" evidence="3">
    <location>
        <begin position="917"/>
        <end position="996"/>
    </location>
</feature>
<evidence type="ECO:0000256" key="3">
    <source>
        <dbReference type="PROSITE-ProRule" id="PRU00087"/>
    </source>
</evidence>
<organism evidence="4">
    <name type="scientific">Darwinula stevensoni</name>
    <dbReference type="NCBI Taxonomy" id="69355"/>
    <lineage>
        <taxon>Eukaryota</taxon>
        <taxon>Metazoa</taxon>
        <taxon>Ecdysozoa</taxon>
        <taxon>Arthropoda</taxon>
        <taxon>Crustacea</taxon>
        <taxon>Oligostraca</taxon>
        <taxon>Ostracoda</taxon>
        <taxon>Podocopa</taxon>
        <taxon>Podocopida</taxon>
        <taxon>Darwinulocopina</taxon>
        <taxon>Darwinuloidea</taxon>
        <taxon>Darwinulidae</taxon>
        <taxon>Darwinula</taxon>
    </lineage>
</organism>
<dbReference type="EMBL" id="LR899536">
    <property type="protein sequence ID" value="CAD7240282.1"/>
    <property type="molecule type" value="Genomic_DNA"/>
</dbReference>
<dbReference type="Proteomes" id="UP000677054">
    <property type="component" value="Unassembled WGS sequence"/>
</dbReference>
<reference evidence="4" key="1">
    <citation type="submission" date="2020-11" db="EMBL/GenBank/DDBJ databases">
        <authorList>
            <person name="Tran Van P."/>
        </authorList>
    </citation>
    <scope>NUCLEOTIDE SEQUENCE</scope>
</reference>
<dbReference type="FunFam" id="2.60.40.10:FF:001145">
    <property type="entry name" value="Jitterbug, isoform I"/>
    <property type="match status" value="3"/>
</dbReference>
<feature type="repeat" description="Filamin" evidence="3">
    <location>
        <begin position="65"/>
        <end position="186"/>
    </location>
</feature>
<dbReference type="Pfam" id="PF00630">
    <property type="entry name" value="Filamin"/>
    <property type="match status" value="19"/>
</dbReference>
<protein>
    <submittedName>
        <fullName evidence="4">Uncharacterized protein</fullName>
    </submittedName>
</protein>
<dbReference type="InterPro" id="IPR044801">
    <property type="entry name" value="Filamin"/>
</dbReference>
<keyword evidence="5" id="KW-1185">Reference proteome</keyword>
<feature type="repeat" description="Filamin" evidence="3">
    <location>
        <begin position="560"/>
        <end position="634"/>
    </location>
</feature>
<dbReference type="GO" id="GO:0051015">
    <property type="term" value="F:actin filament binding"/>
    <property type="evidence" value="ECO:0007669"/>
    <property type="project" value="InterPro"/>
</dbReference>
<feature type="repeat" description="Filamin" evidence="3">
    <location>
        <begin position="1574"/>
        <end position="1668"/>
    </location>
</feature>
<dbReference type="PROSITE" id="PS50194">
    <property type="entry name" value="FILAMIN_REPEAT"/>
    <property type="match status" value="20"/>
</dbReference>
<dbReference type="SUPFAM" id="SSF81296">
    <property type="entry name" value="E set domains"/>
    <property type="match status" value="21"/>
</dbReference>
<feature type="repeat" description="Filamin" evidence="3">
    <location>
        <begin position="271"/>
        <end position="365"/>
    </location>
</feature>
<comment type="similarity">
    <text evidence="1">Belongs to the filamin family.</text>
</comment>
<dbReference type="PANTHER" id="PTHR38537">
    <property type="entry name" value="JITTERBUG, ISOFORM N"/>
    <property type="match status" value="1"/>
</dbReference>
<keyword evidence="2" id="KW-0677">Repeat</keyword>
<evidence type="ECO:0000256" key="1">
    <source>
        <dbReference type="ARBA" id="ARBA00009238"/>
    </source>
</evidence>
<dbReference type="FunFam" id="2.60.40.10:FF:001473">
    <property type="entry name" value="Jitterbug, isoform C"/>
    <property type="match status" value="2"/>
</dbReference>
<feature type="repeat" description="Filamin" evidence="3">
    <location>
        <begin position="632"/>
        <end position="726"/>
    </location>
</feature>
<dbReference type="EMBL" id="CAJPEV010000019">
    <property type="protein sequence ID" value="CAG0878890.1"/>
    <property type="molecule type" value="Genomic_DNA"/>
</dbReference>
<feature type="repeat" description="Filamin" evidence="3">
    <location>
        <begin position="1099"/>
        <end position="1192"/>
    </location>
</feature>
<dbReference type="InterPro" id="IPR014756">
    <property type="entry name" value="Ig_E-set"/>
</dbReference>
<feature type="repeat" description="Filamin" evidence="3">
    <location>
        <begin position="1"/>
        <end position="56"/>
    </location>
</feature>
<proteinExistence type="inferred from homology"/>
<feature type="repeat" description="Filamin" evidence="3">
    <location>
        <begin position="453"/>
        <end position="547"/>
    </location>
</feature>
<dbReference type="PANTHER" id="PTHR38537:SF13">
    <property type="entry name" value="JITTERBUG, ISOFORM N"/>
    <property type="match status" value="1"/>
</dbReference>
<dbReference type="Gene3D" id="2.60.40.10">
    <property type="entry name" value="Immunoglobulins"/>
    <property type="match status" value="21"/>
</dbReference>
<feature type="repeat" description="Filamin" evidence="3">
    <location>
        <begin position="1669"/>
        <end position="1762"/>
    </location>
</feature>
<dbReference type="InterPro" id="IPR013783">
    <property type="entry name" value="Ig-like_fold"/>
</dbReference>
<feature type="repeat" description="Filamin" evidence="3">
    <location>
        <begin position="1468"/>
        <end position="1569"/>
    </location>
</feature>
<dbReference type="OrthoDB" id="18740at2759"/>
<dbReference type="InterPro" id="IPR001298">
    <property type="entry name" value="Filamin/ABP280_rpt"/>
</dbReference>
<name>A0A7R8X067_9CRUS</name>
<feature type="repeat" description="Filamin" evidence="3">
    <location>
        <begin position="813"/>
        <end position="907"/>
    </location>
</feature>
<evidence type="ECO:0000313" key="4">
    <source>
        <dbReference type="EMBL" id="CAD7240282.1"/>
    </source>
</evidence>
<feature type="repeat" description="Filamin" evidence="3">
    <location>
        <begin position="184"/>
        <end position="273"/>
    </location>
</feature>
<feature type="repeat" description="Filamin" evidence="3">
    <location>
        <begin position="370"/>
        <end position="454"/>
    </location>
</feature>
<feature type="repeat" description="Filamin" evidence="3">
    <location>
        <begin position="1285"/>
        <end position="1380"/>
    </location>
</feature>
<evidence type="ECO:0000256" key="2">
    <source>
        <dbReference type="ARBA" id="ARBA00022737"/>
    </source>
</evidence>
<dbReference type="InterPro" id="IPR017868">
    <property type="entry name" value="Filamin/ABP280_repeat-like"/>
</dbReference>
<dbReference type="SMART" id="SM00557">
    <property type="entry name" value="IG_FLMN"/>
    <property type="match status" value="19"/>
</dbReference>
<dbReference type="GO" id="GO:0030036">
    <property type="term" value="P:actin cytoskeleton organization"/>
    <property type="evidence" value="ECO:0007669"/>
    <property type="project" value="InterPro"/>
</dbReference>